<keyword evidence="8" id="KW-1185">Reference proteome</keyword>
<dbReference type="AlphaFoldDB" id="A0A2V4BTH1"/>
<dbReference type="InterPro" id="IPR012334">
    <property type="entry name" value="Pectin_lyas_fold"/>
</dbReference>
<evidence type="ECO:0000256" key="1">
    <source>
        <dbReference type="ARBA" id="ARBA00008891"/>
    </source>
</evidence>
<keyword evidence="5" id="KW-0732">Signal</keyword>
<evidence type="ECO:0000259" key="6">
    <source>
        <dbReference type="Pfam" id="PF01095"/>
    </source>
</evidence>
<dbReference type="InterPro" id="IPR033131">
    <property type="entry name" value="Pectinesterase_Asp_AS"/>
</dbReference>
<reference evidence="7 8" key="1">
    <citation type="submission" date="2018-05" db="EMBL/GenBank/DDBJ databases">
        <title>Flavobacterium sp. strain IMCC34759, incomplete genome.</title>
        <authorList>
            <person name="Joung Y."/>
            <person name="Cho J."/>
        </authorList>
    </citation>
    <scope>NUCLEOTIDE SEQUENCE [LARGE SCALE GENOMIC DNA]</scope>
    <source>
        <strain evidence="7 8">IMCC34759</strain>
    </source>
</reference>
<feature type="domain" description="Pectinesterase catalytic" evidence="6">
    <location>
        <begin position="49"/>
        <end position="337"/>
    </location>
</feature>
<dbReference type="EC" id="3.1.1.11" evidence="5"/>
<dbReference type="OrthoDB" id="9804686at2"/>
<evidence type="ECO:0000313" key="7">
    <source>
        <dbReference type="EMBL" id="PXY42345.1"/>
    </source>
</evidence>
<comment type="catalytic activity">
    <reaction evidence="5">
        <text>[(1-&gt;4)-alpha-D-galacturonosyl methyl ester](n) + n H2O = [(1-&gt;4)-alpha-D-galacturonosyl](n) + n methanol + n H(+)</text>
        <dbReference type="Rhea" id="RHEA:22380"/>
        <dbReference type="Rhea" id="RHEA-COMP:14570"/>
        <dbReference type="Rhea" id="RHEA-COMP:14573"/>
        <dbReference type="ChEBI" id="CHEBI:15377"/>
        <dbReference type="ChEBI" id="CHEBI:15378"/>
        <dbReference type="ChEBI" id="CHEBI:17790"/>
        <dbReference type="ChEBI" id="CHEBI:140522"/>
        <dbReference type="ChEBI" id="CHEBI:140523"/>
        <dbReference type="EC" id="3.1.1.11"/>
    </reaction>
</comment>
<feature type="signal peptide" evidence="5">
    <location>
        <begin position="1"/>
        <end position="26"/>
    </location>
</feature>
<dbReference type="RefSeq" id="WP_110305316.1">
    <property type="nucleotide sequence ID" value="NZ_QJHK01000002.1"/>
</dbReference>
<evidence type="ECO:0000256" key="2">
    <source>
        <dbReference type="ARBA" id="ARBA00022801"/>
    </source>
</evidence>
<dbReference type="PANTHER" id="PTHR31321:SF57">
    <property type="entry name" value="PECTINESTERASE 53-RELATED"/>
    <property type="match status" value="1"/>
</dbReference>
<feature type="chain" id="PRO_5015799609" description="Pectinesterase" evidence="5">
    <location>
        <begin position="27"/>
        <end position="343"/>
    </location>
</feature>
<dbReference type="PROSITE" id="PS00503">
    <property type="entry name" value="PECTINESTERASE_2"/>
    <property type="match status" value="1"/>
</dbReference>
<feature type="active site" evidence="4">
    <location>
        <position position="205"/>
    </location>
</feature>
<dbReference type="PROSITE" id="PS00800">
    <property type="entry name" value="PECTINESTERASE_1"/>
    <property type="match status" value="1"/>
</dbReference>
<evidence type="ECO:0000256" key="4">
    <source>
        <dbReference type="PROSITE-ProRule" id="PRU10040"/>
    </source>
</evidence>
<dbReference type="GO" id="GO:0030599">
    <property type="term" value="F:pectinesterase activity"/>
    <property type="evidence" value="ECO:0007669"/>
    <property type="project" value="UniProtKB-UniRule"/>
</dbReference>
<evidence type="ECO:0000313" key="8">
    <source>
        <dbReference type="Proteomes" id="UP000247903"/>
    </source>
</evidence>
<dbReference type="InterPro" id="IPR018040">
    <property type="entry name" value="Pectinesterase_Tyr_AS"/>
</dbReference>
<proteinExistence type="inferred from homology"/>
<evidence type="ECO:0000256" key="3">
    <source>
        <dbReference type="ARBA" id="ARBA00023085"/>
    </source>
</evidence>
<gene>
    <name evidence="7" type="ORF">DMB65_03700</name>
</gene>
<dbReference type="InterPro" id="IPR011050">
    <property type="entry name" value="Pectin_lyase_fold/virulence"/>
</dbReference>
<dbReference type="GO" id="GO:0045490">
    <property type="term" value="P:pectin catabolic process"/>
    <property type="evidence" value="ECO:0007669"/>
    <property type="project" value="UniProtKB-UniRule"/>
</dbReference>
<dbReference type="SUPFAM" id="SSF51126">
    <property type="entry name" value="Pectin lyase-like"/>
    <property type="match status" value="1"/>
</dbReference>
<dbReference type="Gene3D" id="2.160.20.10">
    <property type="entry name" value="Single-stranded right-handed beta-helix, Pectin lyase-like"/>
    <property type="match status" value="1"/>
</dbReference>
<comment type="pathway">
    <text evidence="5">Glycan metabolism; pectin degradation; 2-dehydro-3-deoxy-D-gluconate from pectin: step 1/5.</text>
</comment>
<dbReference type="EMBL" id="QJHK01000002">
    <property type="protein sequence ID" value="PXY42345.1"/>
    <property type="molecule type" value="Genomic_DNA"/>
</dbReference>
<protein>
    <recommendedName>
        <fullName evidence="5">Pectinesterase</fullName>
        <ecNumber evidence="5">3.1.1.11</ecNumber>
    </recommendedName>
</protein>
<dbReference type="Proteomes" id="UP000247903">
    <property type="component" value="Unassembled WGS sequence"/>
</dbReference>
<keyword evidence="2 5" id="KW-0378">Hydrolase</keyword>
<comment type="caution">
    <text evidence="7">The sequence shown here is derived from an EMBL/GenBank/DDBJ whole genome shotgun (WGS) entry which is preliminary data.</text>
</comment>
<dbReference type="GO" id="GO:0009279">
    <property type="term" value="C:cell outer membrane"/>
    <property type="evidence" value="ECO:0007669"/>
    <property type="project" value="TreeGrafter"/>
</dbReference>
<accession>A0A2V4BTH1</accession>
<name>A0A2V4BTH1_9FLAO</name>
<dbReference type="InterPro" id="IPR000070">
    <property type="entry name" value="Pectinesterase_cat"/>
</dbReference>
<dbReference type="PANTHER" id="PTHR31321">
    <property type="entry name" value="ACYL-COA THIOESTER HYDROLASE YBHC-RELATED"/>
    <property type="match status" value="1"/>
</dbReference>
<dbReference type="GO" id="GO:0042545">
    <property type="term" value="P:cell wall modification"/>
    <property type="evidence" value="ECO:0007669"/>
    <property type="project" value="UniProtKB-UniRule"/>
</dbReference>
<dbReference type="UniPathway" id="UPA00545">
    <property type="reaction ID" value="UER00823"/>
</dbReference>
<dbReference type="Pfam" id="PF01095">
    <property type="entry name" value="Pectinesterase"/>
    <property type="match status" value="1"/>
</dbReference>
<keyword evidence="3 5" id="KW-0063">Aspartyl esterase</keyword>
<organism evidence="7 8">
    <name type="scientific">Flavobacterium cheongpyeongense</name>
    <dbReference type="NCBI Taxonomy" id="2212651"/>
    <lineage>
        <taxon>Bacteria</taxon>
        <taxon>Pseudomonadati</taxon>
        <taxon>Bacteroidota</taxon>
        <taxon>Flavobacteriia</taxon>
        <taxon>Flavobacteriales</taxon>
        <taxon>Flavobacteriaceae</taxon>
        <taxon>Flavobacterium</taxon>
    </lineage>
</organism>
<comment type="similarity">
    <text evidence="1">Belongs to the pectinesterase family.</text>
</comment>
<sequence>MKLNFIKTTYCLLATIVVACSSPTLESDAAMPESNTKTTVSTQKMAGYNLVVDINGTGDYKTIQQAFTAVTANNTAETKIFIKNGRYKEKLVLPKDKINVTIVGESKDGVIITYNDYASKLNSAGTAIGTSGSASFVITGSNFKASSVTFENSSGNVGQAVAVRVDGDKAIFNNCNFLGFQDTLYTRTDTSRQYYYKCYIAGATDFIFGASTAIFDQCQIFAKKGGTYITAASTTQTSKFGYVFLNCNLRTDSGKATYYLGRPWGNYAKTVFINCDMANHIKPEGWHNWSKPEAESTTFYGEYKSTGLGGNMNSRVKWSHQLTDAQVKEYTVSKIFNGWVPVL</sequence>
<dbReference type="PROSITE" id="PS51257">
    <property type="entry name" value="PROKAR_LIPOPROTEIN"/>
    <property type="match status" value="1"/>
</dbReference>
<evidence type="ECO:0000256" key="5">
    <source>
        <dbReference type="RuleBase" id="RU000589"/>
    </source>
</evidence>